<dbReference type="InterPro" id="IPR008965">
    <property type="entry name" value="CBM2/CBM3_carb-bd_dom_sf"/>
</dbReference>
<dbReference type="InterPro" id="IPR025883">
    <property type="entry name" value="Cadherin-like_domain"/>
</dbReference>
<name>A0A9D0YQU4_9FIRM</name>
<evidence type="ECO:0000259" key="4">
    <source>
        <dbReference type="Pfam" id="PF12733"/>
    </source>
</evidence>
<evidence type="ECO:0000313" key="6">
    <source>
        <dbReference type="Proteomes" id="UP000886879"/>
    </source>
</evidence>
<feature type="compositionally biased region" description="Basic and acidic residues" evidence="1">
    <location>
        <begin position="526"/>
        <end position="538"/>
    </location>
</feature>
<feature type="signal peptide" evidence="3">
    <location>
        <begin position="1"/>
        <end position="29"/>
    </location>
</feature>
<dbReference type="EMBL" id="DVFO01000025">
    <property type="protein sequence ID" value="HIQ60476.1"/>
    <property type="molecule type" value="Genomic_DNA"/>
</dbReference>
<feature type="chain" id="PRO_5038713036" evidence="3">
    <location>
        <begin position="30"/>
        <end position="570"/>
    </location>
</feature>
<dbReference type="Pfam" id="PF12733">
    <property type="entry name" value="Cadherin-like"/>
    <property type="match status" value="1"/>
</dbReference>
<proteinExistence type="predicted"/>
<evidence type="ECO:0000256" key="1">
    <source>
        <dbReference type="SAM" id="MobiDB-lite"/>
    </source>
</evidence>
<keyword evidence="2" id="KW-0472">Membrane</keyword>
<dbReference type="SUPFAM" id="SSF49384">
    <property type="entry name" value="Carbohydrate-binding domain"/>
    <property type="match status" value="1"/>
</dbReference>
<dbReference type="GO" id="GO:0030246">
    <property type="term" value="F:carbohydrate binding"/>
    <property type="evidence" value="ECO:0007669"/>
    <property type="project" value="InterPro"/>
</dbReference>
<accession>A0A9D0YQU4</accession>
<feature type="domain" description="Cadherin-like beta-sandwich-like" evidence="4">
    <location>
        <begin position="155"/>
        <end position="235"/>
    </location>
</feature>
<evidence type="ECO:0000313" key="5">
    <source>
        <dbReference type="EMBL" id="HIQ60476.1"/>
    </source>
</evidence>
<comment type="caution">
    <text evidence="5">The sequence shown here is derived from an EMBL/GenBank/DDBJ whole genome shotgun (WGS) entry which is preliminary data.</text>
</comment>
<feature type="region of interest" description="Disordered" evidence="1">
    <location>
        <begin position="236"/>
        <end position="266"/>
    </location>
</feature>
<keyword evidence="2" id="KW-0812">Transmembrane</keyword>
<protein>
    <submittedName>
        <fullName evidence="5">Cadherin-like beta sandwich domain-containing protein</fullName>
    </submittedName>
</protein>
<dbReference type="Proteomes" id="UP000886879">
    <property type="component" value="Unassembled WGS sequence"/>
</dbReference>
<sequence length="570" mass="60983">MKKFFASKWIALVMALTLVLSLTTPQGHAAQSCTVTFSDPTVTVGQTFTVNVRVTGAVAIATVKVNYDSSYLQYVSGDLGYGYPSGNVIVMDKENAGTGNISFSMTFKALKAGKTTINNYENSIVDGNGDPMNITPGWSTVTINAPYTASGNNNLSSLSISPGTLSPGFSAGTTSYRASVSNSTTSVAVSAKAADSKAKVAVWGNTGLSVGNNTVTVQVTAENGNKKTYTITVNRAAGSTGGNTGGNAPAPDDTPSPSPTATPEPQVTVTLPDDTQLPVSNQLPEGVSVPAGFESSQLEVDGQTIPTAVHQDGGLVAVYLAGDEGHPAGFYFYNEKTRQVQAMTPVAMSTGKLTLVDLPQELVVPQGYTSTLMELGGQQHTLLVPDDTEEPNHYIVYAMDEEGKLGLYLYDVEQESFQRYQFTQLGDAPLVLAEVAEEPQSEGFVFTLFGREIRTGWSNRAVSYLMVGLAALAVVLLVAVIVLVVCLVKARKALHLAWMRQEEERQRRIIQGACLSVDEILAEHTSRNAPMLEDRDSRTLPSQTQQPTPETIEVSWQEAEPSQEDRNHYN</sequence>
<dbReference type="Gene3D" id="2.60.40.680">
    <property type="match status" value="1"/>
</dbReference>
<dbReference type="CDD" id="cd08547">
    <property type="entry name" value="Type_II_cohesin"/>
    <property type="match status" value="1"/>
</dbReference>
<feature type="compositionally biased region" description="Pro residues" evidence="1">
    <location>
        <begin position="252"/>
        <end position="262"/>
    </location>
</feature>
<reference evidence="5" key="1">
    <citation type="submission" date="2020-10" db="EMBL/GenBank/DDBJ databases">
        <authorList>
            <person name="Gilroy R."/>
        </authorList>
    </citation>
    <scope>NUCLEOTIDE SEQUENCE</scope>
    <source>
        <strain evidence="5">ChiGjej2B2-12916</strain>
    </source>
</reference>
<dbReference type="AlphaFoldDB" id="A0A9D0YQU4"/>
<feature type="compositionally biased region" description="Polar residues" evidence="1">
    <location>
        <begin position="539"/>
        <end position="549"/>
    </location>
</feature>
<feature type="transmembrane region" description="Helical" evidence="2">
    <location>
        <begin position="464"/>
        <end position="490"/>
    </location>
</feature>
<reference evidence="5" key="2">
    <citation type="journal article" date="2021" name="PeerJ">
        <title>Extensive microbial diversity within the chicken gut microbiome revealed by metagenomics and culture.</title>
        <authorList>
            <person name="Gilroy R."/>
            <person name="Ravi A."/>
            <person name="Getino M."/>
            <person name="Pursley I."/>
            <person name="Horton D.L."/>
            <person name="Alikhan N.F."/>
            <person name="Baker D."/>
            <person name="Gharbi K."/>
            <person name="Hall N."/>
            <person name="Watson M."/>
            <person name="Adriaenssens E.M."/>
            <person name="Foster-Nyarko E."/>
            <person name="Jarju S."/>
            <person name="Secka A."/>
            <person name="Antonio M."/>
            <person name="Oren A."/>
            <person name="Chaudhuri R.R."/>
            <person name="La Ragione R."/>
            <person name="Hildebrand F."/>
            <person name="Pallen M.J."/>
        </authorList>
    </citation>
    <scope>NUCLEOTIDE SEQUENCE</scope>
    <source>
        <strain evidence="5">ChiGjej2B2-12916</strain>
    </source>
</reference>
<feature type="region of interest" description="Disordered" evidence="1">
    <location>
        <begin position="526"/>
        <end position="570"/>
    </location>
</feature>
<evidence type="ECO:0000256" key="2">
    <source>
        <dbReference type="SAM" id="Phobius"/>
    </source>
</evidence>
<gene>
    <name evidence="5" type="ORF">IAD31_02625</name>
</gene>
<dbReference type="PROSITE" id="PS51257">
    <property type="entry name" value="PROKAR_LIPOPROTEIN"/>
    <property type="match status" value="1"/>
</dbReference>
<keyword evidence="2" id="KW-1133">Transmembrane helix</keyword>
<evidence type="ECO:0000256" key="3">
    <source>
        <dbReference type="SAM" id="SignalP"/>
    </source>
</evidence>
<organism evidence="5 6">
    <name type="scientific">Candidatus Enterenecus faecium</name>
    <dbReference type="NCBI Taxonomy" id="2840780"/>
    <lineage>
        <taxon>Bacteria</taxon>
        <taxon>Bacillati</taxon>
        <taxon>Bacillota</taxon>
        <taxon>Clostridia</taxon>
        <taxon>Eubacteriales</taxon>
        <taxon>Candidatus Enterenecus</taxon>
    </lineage>
</organism>
<keyword evidence="3" id="KW-0732">Signal</keyword>